<dbReference type="EMBL" id="LAZR01036543">
    <property type="protein sequence ID" value="KKL24568.1"/>
    <property type="molecule type" value="Genomic_DNA"/>
</dbReference>
<organism evidence="1">
    <name type="scientific">marine sediment metagenome</name>
    <dbReference type="NCBI Taxonomy" id="412755"/>
    <lineage>
        <taxon>unclassified sequences</taxon>
        <taxon>metagenomes</taxon>
        <taxon>ecological metagenomes</taxon>
    </lineage>
</organism>
<reference evidence="1" key="1">
    <citation type="journal article" date="2015" name="Nature">
        <title>Complex archaea that bridge the gap between prokaryotes and eukaryotes.</title>
        <authorList>
            <person name="Spang A."/>
            <person name="Saw J.H."/>
            <person name="Jorgensen S.L."/>
            <person name="Zaremba-Niedzwiedzka K."/>
            <person name="Martijn J."/>
            <person name="Lind A.E."/>
            <person name="van Eijk R."/>
            <person name="Schleper C."/>
            <person name="Guy L."/>
            <person name="Ettema T.J."/>
        </authorList>
    </citation>
    <scope>NUCLEOTIDE SEQUENCE</scope>
</reference>
<comment type="caution">
    <text evidence="1">The sequence shown here is derived from an EMBL/GenBank/DDBJ whole genome shotgun (WGS) entry which is preliminary data.</text>
</comment>
<protein>
    <submittedName>
        <fullName evidence="1">Uncharacterized protein</fullName>
    </submittedName>
</protein>
<evidence type="ECO:0000313" key="1">
    <source>
        <dbReference type="EMBL" id="KKL24568.1"/>
    </source>
</evidence>
<accession>A0A0F9EL05</accession>
<name>A0A0F9EL05_9ZZZZ</name>
<sequence>MPELIVEPGPEPAPVTDAERLAEPERWKDWCRVAEPGETVPITPDALLLIILCLEQAQADRARYQERIGKLEAWLRNHSEASHRETILHSDDYTVCPLYPCKAIRALLGEAQDAE</sequence>
<dbReference type="AlphaFoldDB" id="A0A0F9EL05"/>
<gene>
    <name evidence="1" type="ORF">LCGC14_2414040</name>
</gene>
<proteinExistence type="predicted"/>